<sequence>MSFDRPYFHYPIQHTEVFSRLFRQMIALLHCLQFLENINEMHT</sequence>
<reference evidence="1" key="1">
    <citation type="journal article" date="2023" name="Genome Biol. Evol.">
        <title>Long-read-based Genome Assembly of Drosophila gunungcola Reveals Fewer Chemosensory Genes in Flower-breeding Species.</title>
        <authorList>
            <person name="Negi A."/>
            <person name="Liao B.Y."/>
            <person name="Yeh S.D."/>
        </authorList>
    </citation>
    <scope>NUCLEOTIDE SEQUENCE</scope>
    <source>
        <strain evidence="1">Sukarami</strain>
    </source>
</reference>
<dbReference type="EMBL" id="JAMKOV010000026">
    <property type="protein sequence ID" value="KAI8035983.1"/>
    <property type="molecule type" value="Genomic_DNA"/>
</dbReference>
<dbReference type="AlphaFoldDB" id="A0A9P9YFR9"/>
<accession>A0A9P9YFR9</accession>
<dbReference type="Proteomes" id="UP001059596">
    <property type="component" value="Unassembled WGS sequence"/>
</dbReference>
<comment type="caution">
    <text evidence="1">The sequence shown here is derived from an EMBL/GenBank/DDBJ whole genome shotgun (WGS) entry which is preliminary data.</text>
</comment>
<proteinExistence type="predicted"/>
<evidence type="ECO:0000313" key="1">
    <source>
        <dbReference type="EMBL" id="KAI8035983.1"/>
    </source>
</evidence>
<keyword evidence="2" id="KW-1185">Reference proteome</keyword>
<evidence type="ECO:0000313" key="2">
    <source>
        <dbReference type="Proteomes" id="UP001059596"/>
    </source>
</evidence>
<name>A0A9P9YFR9_9MUSC</name>
<organism evidence="1 2">
    <name type="scientific">Drosophila gunungcola</name>
    <name type="common">fruit fly</name>
    <dbReference type="NCBI Taxonomy" id="103775"/>
    <lineage>
        <taxon>Eukaryota</taxon>
        <taxon>Metazoa</taxon>
        <taxon>Ecdysozoa</taxon>
        <taxon>Arthropoda</taxon>
        <taxon>Hexapoda</taxon>
        <taxon>Insecta</taxon>
        <taxon>Pterygota</taxon>
        <taxon>Neoptera</taxon>
        <taxon>Endopterygota</taxon>
        <taxon>Diptera</taxon>
        <taxon>Brachycera</taxon>
        <taxon>Muscomorpha</taxon>
        <taxon>Ephydroidea</taxon>
        <taxon>Drosophilidae</taxon>
        <taxon>Drosophila</taxon>
        <taxon>Sophophora</taxon>
    </lineage>
</organism>
<gene>
    <name evidence="1" type="ORF">M5D96_011229</name>
</gene>
<feature type="non-terminal residue" evidence="1">
    <location>
        <position position="43"/>
    </location>
</feature>
<protein>
    <submittedName>
        <fullName evidence="1">Uncharacterized protein</fullName>
    </submittedName>
</protein>